<keyword evidence="2 4" id="KW-0863">Zinc-finger</keyword>
<proteinExistence type="predicted"/>
<dbReference type="GO" id="GO:0008270">
    <property type="term" value="F:zinc ion binding"/>
    <property type="evidence" value="ECO:0007669"/>
    <property type="project" value="UniProtKB-KW"/>
</dbReference>
<protein>
    <submittedName>
        <fullName evidence="7">RanBP2-type domain-containing protein</fullName>
    </submittedName>
</protein>
<keyword evidence="3" id="KW-0862">Zinc</keyword>
<organism evidence="6 7">
    <name type="scientific">Trichuris muris</name>
    <name type="common">Mouse whipworm</name>
    <dbReference type="NCBI Taxonomy" id="70415"/>
    <lineage>
        <taxon>Eukaryota</taxon>
        <taxon>Metazoa</taxon>
        <taxon>Ecdysozoa</taxon>
        <taxon>Nematoda</taxon>
        <taxon>Enoplea</taxon>
        <taxon>Dorylaimia</taxon>
        <taxon>Trichinellida</taxon>
        <taxon>Trichuridae</taxon>
        <taxon>Trichuris</taxon>
    </lineage>
</organism>
<feature type="domain" description="RanBP2-type" evidence="5">
    <location>
        <begin position="177"/>
        <end position="207"/>
    </location>
</feature>
<evidence type="ECO:0000256" key="4">
    <source>
        <dbReference type="PROSITE-ProRule" id="PRU00322"/>
    </source>
</evidence>
<evidence type="ECO:0000256" key="1">
    <source>
        <dbReference type="ARBA" id="ARBA00022723"/>
    </source>
</evidence>
<accession>A0A5S6QD15</accession>
<sequence>MKRSASVNSFFSRQLLEQPNPSAQIISNAANAEASTLEPLSINIFYQPDDETSTSLCAHVDVPSRLTHDVLRSQRERKENVEKAIALADEQLTFMTQLISCNDEERIRRDGCGPVDCSGMNLFAEVTLLRTECKALCDDLEKLRPPQPARWSWFGCLTTSEVDGKDATAYGSGFGSNANSAWPCAGCSRTNEPASNFCSSCNQVRSKDV</sequence>
<evidence type="ECO:0000259" key="5">
    <source>
        <dbReference type="PROSITE" id="PS50199"/>
    </source>
</evidence>
<dbReference type="InterPro" id="IPR001876">
    <property type="entry name" value="Znf_RanBP2"/>
</dbReference>
<dbReference type="PROSITE" id="PS50199">
    <property type="entry name" value="ZF_RANBP2_2"/>
    <property type="match status" value="1"/>
</dbReference>
<reference evidence="7" key="1">
    <citation type="submission" date="2019-12" db="UniProtKB">
        <authorList>
            <consortium name="WormBaseParasite"/>
        </authorList>
    </citation>
    <scope>IDENTIFICATION</scope>
</reference>
<dbReference type="Proteomes" id="UP000046395">
    <property type="component" value="Unassembled WGS sequence"/>
</dbReference>
<evidence type="ECO:0000256" key="3">
    <source>
        <dbReference type="ARBA" id="ARBA00022833"/>
    </source>
</evidence>
<dbReference type="SUPFAM" id="SSF90209">
    <property type="entry name" value="Ran binding protein zinc finger-like"/>
    <property type="match status" value="1"/>
</dbReference>
<dbReference type="AlphaFoldDB" id="A0A5S6QD15"/>
<dbReference type="WBParaSite" id="TMUE_1000004980.1">
    <property type="protein sequence ID" value="TMUE_1000004980.1"/>
    <property type="gene ID" value="WBGene00292725"/>
</dbReference>
<keyword evidence="6" id="KW-1185">Reference proteome</keyword>
<evidence type="ECO:0000256" key="2">
    <source>
        <dbReference type="ARBA" id="ARBA00022771"/>
    </source>
</evidence>
<evidence type="ECO:0000313" key="7">
    <source>
        <dbReference type="WBParaSite" id="TMUE_1000004980.1"/>
    </source>
</evidence>
<dbReference type="PROSITE" id="PS01358">
    <property type="entry name" value="ZF_RANBP2_1"/>
    <property type="match status" value="1"/>
</dbReference>
<keyword evidence="1" id="KW-0479">Metal-binding</keyword>
<dbReference type="InterPro" id="IPR036443">
    <property type="entry name" value="Znf_RanBP2_sf"/>
</dbReference>
<evidence type="ECO:0000313" key="6">
    <source>
        <dbReference type="Proteomes" id="UP000046395"/>
    </source>
</evidence>
<name>A0A5S6QD15_TRIMR</name>